<evidence type="ECO:0000259" key="13">
    <source>
        <dbReference type="Pfam" id="PF08264"/>
    </source>
</evidence>
<evidence type="ECO:0000256" key="6">
    <source>
        <dbReference type="ARBA" id="ARBA00022917"/>
    </source>
</evidence>
<evidence type="ECO:0000256" key="7">
    <source>
        <dbReference type="ARBA" id="ARBA00023146"/>
    </source>
</evidence>
<dbReference type="InterPro" id="IPR009080">
    <property type="entry name" value="tRNAsynth_Ia_anticodon-bd"/>
</dbReference>
<dbReference type="InterPro" id="IPR009008">
    <property type="entry name" value="Val/Leu/Ile-tRNA-synth_edit"/>
</dbReference>
<evidence type="ECO:0000256" key="9">
    <source>
        <dbReference type="ARBA" id="ARBA00048359"/>
    </source>
</evidence>
<keyword evidence="15" id="KW-1185">Reference proteome</keyword>
<keyword evidence="6 10" id="KW-0648">Protein biosynthesis</keyword>
<dbReference type="EC" id="6.1.1.5" evidence="10"/>
<evidence type="ECO:0000256" key="4">
    <source>
        <dbReference type="ARBA" id="ARBA00022741"/>
    </source>
</evidence>
<comment type="function">
    <text evidence="8 10">Catalyzes the attachment of isoleucine to tRNA(Ile). As IleRS can inadvertently accommodate and process structurally similar amino acids such as valine, to avoid such errors it has two additional distinct tRNA(Ile)-dependent editing activities. One activity is designated as 'pretransfer' editing and involves the hydrolysis of activated Val-AMP. The other activity is designated 'posttransfer' editing and involves deacylation of mischarged Val-tRNA(Ile).</text>
</comment>
<feature type="domain" description="Zinc finger FPG/IleRS-type" evidence="12">
    <location>
        <begin position="876"/>
        <end position="901"/>
    </location>
</feature>
<dbReference type="Pfam" id="PF06827">
    <property type="entry name" value="zf-FPG_IleRS"/>
    <property type="match status" value="1"/>
</dbReference>
<keyword evidence="2 10" id="KW-0963">Cytoplasm</keyword>
<dbReference type="Gene3D" id="1.10.730.20">
    <property type="match status" value="1"/>
</dbReference>
<evidence type="ECO:0000256" key="10">
    <source>
        <dbReference type="HAMAP-Rule" id="MF_02002"/>
    </source>
</evidence>
<dbReference type="STRING" id="309798.COPRO5265_0684"/>
<dbReference type="HOGENOM" id="CLU_001493_7_0_9"/>
<feature type="binding site" evidence="10">
    <location>
        <position position="877"/>
    </location>
    <ligand>
        <name>Zn(2+)</name>
        <dbReference type="ChEBI" id="CHEBI:29105"/>
    </ligand>
</feature>
<proteinExistence type="inferred from homology"/>
<dbReference type="InterPro" id="IPR023585">
    <property type="entry name" value="Ile-tRNA-ligase_type1"/>
</dbReference>
<organism evidence="14 15">
    <name type="scientific">Coprothermobacter proteolyticus (strain ATCC 35245 / DSM 5265 / OCM 4 / BT)</name>
    <dbReference type="NCBI Taxonomy" id="309798"/>
    <lineage>
        <taxon>Bacteria</taxon>
        <taxon>Pseudomonadati</taxon>
        <taxon>Coprothermobacterota</taxon>
        <taxon>Coprothermobacteria</taxon>
        <taxon>Coprothermobacterales</taxon>
        <taxon>Coprothermobacteraceae</taxon>
        <taxon>Coprothermobacter</taxon>
    </lineage>
</organism>
<feature type="binding site" evidence="10">
    <location>
        <position position="598"/>
    </location>
    <ligand>
        <name>ATP</name>
        <dbReference type="ChEBI" id="CHEBI:30616"/>
    </ligand>
</feature>
<reference evidence="14 15" key="2">
    <citation type="journal article" date="2014" name="Genome Announc.">
        <title>Complete Genome Sequence of Coprothermobacter proteolyticus DSM 5265.</title>
        <authorList>
            <person name="Alexiev A."/>
            <person name="Coil D.A."/>
            <person name="Badger J.H."/>
            <person name="Enticknap J."/>
            <person name="Ward N."/>
            <person name="Robb F.T."/>
            <person name="Eisen J.A."/>
        </authorList>
    </citation>
    <scope>NUCLEOTIDE SEQUENCE [LARGE SCALE GENOMIC DNA]</scope>
    <source>
        <strain evidence="15">ATCC 35245 / DSM 5265 / OCM 4 / BT</strain>
    </source>
</reference>
<dbReference type="PANTHER" id="PTHR42765">
    <property type="entry name" value="SOLEUCYL-TRNA SYNTHETASE"/>
    <property type="match status" value="1"/>
</dbReference>
<dbReference type="SUPFAM" id="SSF52374">
    <property type="entry name" value="Nucleotidylyl transferase"/>
    <property type="match status" value="1"/>
</dbReference>
<comment type="subunit">
    <text evidence="10">Monomer.</text>
</comment>
<dbReference type="PANTHER" id="PTHR42765:SF1">
    <property type="entry name" value="ISOLEUCINE--TRNA LIGASE, MITOCHONDRIAL"/>
    <property type="match status" value="1"/>
</dbReference>
<keyword evidence="10" id="KW-0479">Metal-binding</keyword>
<dbReference type="GO" id="GO:0005524">
    <property type="term" value="F:ATP binding"/>
    <property type="evidence" value="ECO:0007669"/>
    <property type="project" value="UniProtKB-UniRule"/>
</dbReference>
<comment type="domain">
    <text evidence="10">IleRS has two distinct active sites: one for aminoacylation and one for editing. The misactivated valine is translocated from the active site to the editing site, which sterically excludes the correctly activated isoleucine. The single editing site contains two valyl binding pockets, one specific for each substrate (Val-AMP or Val-tRNA(Ile)).</text>
</comment>
<dbReference type="OrthoDB" id="9810365at2"/>
<dbReference type="GO" id="GO:0008270">
    <property type="term" value="F:zinc ion binding"/>
    <property type="evidence" value="ECO:0007669"/>
    <property type="project" value="UniProtKB-UniRule"/>
</dbReference>
<dbReference type="GO" id="GO:0002161">
    <property type="term" value="F:aminoacyl-tRNA deacylase activity"/>
    <property type="evidence" value="ECO:0007669"/>
    <property type="project" value="InterPro"/>
</dbReference>
<gene>
    <name evidence="10 14" type="primary">ileS</name>
    <name evidence="14" type="ordered locus">COPRO5265_0684</name>
</gene>
<evidence type="ECO:0000256" key="5">
    <source>
        <dbReference type="ARBA" id="ARBA00022840"/>
    </source>
</evidence>
<dbReference type="AlphaFoldDB" id="B5Y8D5"/>
<evidence type="ECO:0000256" key="1">
    <source>
        <dbReference type="ARBA" id="ARBA00006887"/>
    </source>
</evidence>
<sequence length="906" mass="103732">MAKENEKYNGTINLPKPLLPMKANLPQTEETWLKFWEDDNVFEKALEKRKNSPLFILHDGPPYANGDIHLGTALNKVLKDAVNKYKLLRGFKTPYVPGWDTHGLPIEQQVTKQTKINPEDFAVTEWRDKCKDFALSYIDKQMKSFKRLGVLGLWKDYYATFKPEYEGKELEILADLVEKGFVIRKRRPVYWCPHCKTTLAEAEIEYREKVSPSIFVAFPAKGGSYKTIAWTTTPWTLPDNVALAFHPEESYVFVNTGEDTFVVAEKRLQDVAKELSWFDYEVVASKPGAAFEDERFEHPVYDDKETVAILADFVSMEDGTGIVHIAPGHGEEDYLVWEEKGLDFPMMIDDSGRFTEQAGFLAGVFYADANDMVLDLLTRKGKLLHKGMVTHSYPHCWRCHNPVIFRALSQWFIDVDLYRNEALEALKEVQWIPMGSDVRIGDMVKSRPDWCLSRQRIWGVPIPSIKCSHCGRSILDPRVVRNVAAVVRKEGSNIWYSEPLEAFLPAKMECPDCGSKDFEKEYDILDVWFDSGVSHYAVLEQYDGMRWPADLYLEGYDQHRGWFQTSLLTAVPLKGQAPYKTVLSHGFVLDESGRAMSKSLGNVIDPSDVVANVGADVLRLALLMSDYTADIQVGQNIFNQASEIYKKIRNTFRFMEGNLFDFQSSDEVPFAEMKPLDRWILGRWTDMKRKLSSAFDNYEFYSFVSIFHSFCVKELSSTYLDAIKSRLYLKKPDSEERRSAQTALKIMATEFPVLIAPILTFTAEEMWQALLSRGLVTEKSVYFSDWPDSAFSLTEEESSFWENALRLREKANEQMEKLRKEKSIGHSLDASVVVYGSGTEFLSHSEWAEFLVVSSAQIKNEGKEWDIEVEKALGVKCARCWRVREDVGLDAEYPDICGECLDDITG</sequence>
<feature type="domain" description="Methionyl/Valyl/Leucyl/Isoleucyl-tRNA synthetase anticodon-binding" evidence="13">
    <location>
        <begin position="677"/>
        <end position="833"/>
    </location>
</feature>
<dbReference type="InterPro" id="IPR013155">
    <property type="entry name" value="M/V/L/I-tRNA-synth_anticd-bd"/>
</dbReference>
<evidence type="ECO:0000313" key="15">
    <source>
        <dbReference type="Proteomes" id="UP000001732"/>
    </source>
</evidence>
<feature type="short sequence motif" description="'HIGH' region" evidence="10">
    <location>
        <begin position="62"/>
        <end position="72"/>
    </location>
</feature>
<keyword evidence="3 10" id="KW-0436">Ligase</keyword>
<dbReference type="SUPFAM" id="SSF50677">
    <property type="entry name" value="ValRS/IleRS/LeuRS editing domain"/>
    <property type="match status" value="1"/>
</dbReference>
<comment type="subcellular location">
    <subcellularLocation>
        <location evidence="10">Cytoplasm</location>
    </subcellularLocation>
</comment>
<dbReference type="InterPro" id="IPR033708">
    <property type="entry name" value="Anticodon_Ile_BEm"/>
</dbReference>
<feature type="binding site" evidence="10">
    <location>
        <position position="900"/>
    </location>
    <ligand>
        <name>Zn(2+)</name>
        <dbReference type="ChEBI" id="CHEBI:29105"/>
    </ligand>
</feature>
<dbReference type="HAMAP" id="MF_02002">
    <property type="entry name" value="Ile_tRNA_synth_type1"/>
    <property type="match status" value="1"/>
</dbReference>
<dbReference type="KEGG" id="cpo:COPRO5265_0684"/>
<dbReference type="EMBL" id="CP001145">
    <property type="protein sequence ID" value="ACI17812.1"/>
    <property type="molecule type" value="Genomic_DNA"/>
</dbReference>
<comment type="cofactor">
    <cofactor evidence="10">
        <name>Zn(2+)</name>
        <dbReference type="ChEBI" id="CHEBI:29105"/>
    </cofactor>
    <text evidence="10">Binds 1 zinc ion per subunit.</text>
</comment>
<dbReference type="Gene3D" id="1.10.10.830">
    <property type="entry name" value="Ile-tRNA synthetase CP2 domain-like"/>
    <property type="match status" value="1"/>
</dbReference>
<comment type="catalytic activity">
    <reaction evidence="9 10">
        <text>tRNA(Ile) + L-isoleucine + ATP = L-isoleucyl-tRNA(Ile) + AMP + diphosphate</text>
        <dbReference type="Rhea" id="RHEA:11060"/>
        <dbReference type="Rhea" id="RHEA-COMP:9666"/>
        <dbReference type="Rhea" id="RHEA-COMP:9695"/>
        <dbReference type="ChEBI" id="CHEBI:30616"/>
        <dbReference type="ChEBI" id="CHEBI:33019"/>
        <dbReference type="ChEBI" id="CHEBI:58045"/>
        <dbReference type="ChEBI" id="CHEBI:78442"/>
        <dbReference type="ChEBI" id="CHEBI:78528"/>
        <dbReference type="ChEBI" id="CHEBI:456215"/>
        <dbReference type="EC" id="6.1.1.5"/>
    </reaction>
</comment>
<dbReference type="Pfam" id="PF08264">
    <property type="entry name" value="Anticodon_1"/>
    <property type="match status" value="1"/>
</dbReference>
<dbReference type="InterPro" id="IPR014729">
    <property type="entry name" value="Rossmann-like_a/b/a_fold"/>
</dbReference>
<dbReference type="NCBIfam" id="TIGR00392">
    <property type="entry name" value="ileS"/>
    <property type="match status" value="1"/>
</dbReference>
<dbReference type="InterPro" id="IPR002300">
    <property type="entry name" value="aa-tRNA-synth_Ia"/>
</dbReference>
<evidence type="ECO:0000256" key="2">
    <source>
        <dbReference type="ARBA" id="ARBA00022490"/>
    </source>
</evidence>
<dbReference type="Proteomes" id="UP000001732">
    <property type="component" value="Chromosome"/>
</dbReference>
<dbReference type="PROSITE" id="PS00178">
    <property type="entry name" value="AA_TRNA_LIGASE_I"/>
    <property type="match status" value="1"/>
</dbReference>
<dbReference type="Gene3D" id="3.40.50.620">
    <property type="entry name" value="HUPs"/>
    <property type="match status" value="2"/>
</dbReference>
<dbReference type="GO" id="GO:0006428">
    <property type="term" value="P:isoleucyl-tRNA aminoacylation"/>
    <property type="evidence" value="ECO:0007669"/>
    <property type="project" value="UniProtKB-UniRule"/>
</dbReference>
<feature type="binding site" evidence="10">
    <location>
        <position position="554"/>
    </location>
    <ligand>
        <name>L-isoleucyl-5'-AMP</name>
        <dbReference type="ChEBI" id="CHEBI:178002"/>
    </ligand>
</feature>
<dbReference type="InterPro" id="IPR050081">
    <property type="entry name" value="Ile-tRNA_ligase"/>
</dbReference>
<dbReference type="CDD" id="cd00818">
    <property type="entry name" value="IleRS_core"/>
    <property type="match status" value="1"/>
</dbReference>
<dbReference type="Pfam" id="PF00133">
    <property type="entry name" value="tRNA-synt_1"/>
    <property type="match status" value="1"/>
</dbReference>
<name>B5Y8D5_COPPD</name>
<feature type="short sequence motif" description="'KMSKS' region" evidence="10">
    <location>
        <begin position="595"/>
        <end position="599"/>
    </location>
</feature>
<dbReference type="GO" id="GO:0000049">
    <property type="term" value="F:tRNA binding"/>
    <property type="evidence" value="ECO:0007669"/>
    <property type="project" value="InterPro"/>
</dbReference>
<reference evidence="15" key="1">
    <citation type="submission" date="2008-08" db="EMBL/GenBank/DDBJ databases">
        <title>The complete genome sequence of Coprothermobacter proteolyticus strain ATCC 5245 / DSM 5265 / BT.</title>
        <authorList>
            <person name="Dodson R.J."/>
            <person name="Durkin A.S."/>
            <person name="Wu M."/>
            <person name="Eisen J."/>
            <person name="Sutton G."/>
        </authorList>
    </citation>
    <scope>NUCLEOTIDE SEQUENCE [LARGE SCALE GENOMIC DNA]</scope>
    <source>
        <strain evidence="15">ATCC 35245 / DSM 5265 / OCM 4 / BT</strain>
    </source>
</reference>
<dbReference type="Gene3D" id="3.90.740.10">
    <property type="entry name" value="Valyl/Leucyl/Isoleucyl-tRNA synthetase, editing domain"/>
    <property type="match status" value="1"/>
</dbReference>
<feature type="domain" description="Aminoacyl-tRNA synthetase class Ia" evidence="11">
    <location>
        <begin position="32"/>
        <end position="633"/>
    </location>
</feature>
<dbReference type="eggNOG" id="COG0060">
    <property type="taxonomic scope" value="Bacteria"/>
</dbReference>
<evidence type="ECO:0000259" key="12">
    <source>
        <dbReference type="Pfam" id="PF06827"/>
    </source>
</evidence>
<evidence type="ECO:0000256" key="8">
    <source>
        <dbReference type="ARBA" id="ARBA00025217"/>
    </source>
</evidence>
<dbReference type="InterPro" id="IPR010663">
    <property type="entry name" value="Znf_FPG/IleRS"/>
</dbReference>
<accession>B5Y8D5</accession>
<keyword evidence="10" id="KW-0862">Zinc</keyword>
<evidence type="ECO:0000259" key="11">
    <source>
        <dbReference type="Pfam" id="PF00133"/>
    </source>
</evidence>
<dbReference type="PRINTS" id="PR00984">
    <property type="entry name" value="TRNASYNTHILE"/>
</dbReference>
<dbReference type="RefSeq" id="WP_012544464.1">
    <property type="nucleotide sequence ID" value="NC_011295.1"/>
</dbReference>
<dbReference type="SUPFAM" id="SSF47323">
    <property type="entry name" value="Anticodon-binding domain of a subclass of class I aminoacyl-tRNA synthetases"/>
    <property type="match status" value="1"/>
</dbReference>
<keyword evidence="5 10" id="KW-0067">ATP-binding</keyword>
<feature type="binding site" evidence="10">
    <location>
        <position position="880"/>
    </location>
    <ligand>
        <name>Zn(2+)</name>
        <dbReference type="ChEBI" id="CHEBI:29105"/>
    </ligand>
</feature>
<dbReference type="InterPro" id="IPR002301">
    <property type="entry name" value="Ile-tRNA-ligase"/>
</dbReference>
<protein>
    <recommendedName>
        <fullName evidence="10">Isoleucine--tRNA ligase</fullName>
        <ecNumber evidence="10">6.1.1.5</ecNumber>
    </recommendedName>
    <alternativeName>
        <fullName evidence="10">Isoleucyl-tRNA synthetase</fullName>
        <shortName evidence="10">IleRS</shortName>
    </alternativeName>
</protein>
<dbReference type="GO" id="GO:0004822">
    <property type="term" value="F:isoleucine-tRNA ligase activity"/>
    <property type="evidence" value="ECO:0007669"/>
    <property type="project" value="UniProtKB-UniRule"/>
</dbReference>
<evidence type="ECO:0000256" key="3">
    <source>
        <dbReference type="ARBA" id="ARBA00022598"/>
    </source>
</evidence>
<feature type="binding site" evidence="10">
    <location>
        <position position="897"/>
    </location>
    <ligand>
        <name>Zn(2+)</name>
        <dbReference type="ChEBI" id="CHEBI:29105"/>
    </ligand>
</feature>
<dbReference type="GO" id="GO:0005829">
    <property type="term" value="C:cytosol"/>
    <property type="evidence" value="ECO:0007669"/>
    <property type="project" value="TreeGrafter"/>
</dbReference>
<dbReference type="CDD" id="cd07960">
    <property type="entry name" value="Anticodon_Ia_Ile_BEm"/>
    <property type="match status" value="1"/>
</dbReference>
<dbReference type="InterPro" id="IPR001412">
    <property type="entry name" value="aa-tRNA-synth_I_CS"/>
</dbReference>
<keyword evidence="7 10" id="KW-0030">Aminoacyl-tRNA synthetase</keyword>
<evidence type="ECO:0000313" key="14">
    <source>
        <dbReference type="EMBL" id="ACI17812.1"/>
    </source>
</evidence>
<keyword evidence="4 10" id="KW-0547">Nucleotide-binding</keyword>
<comment type="similarity">
    <text evidence="1 10">Belongs to the class-I aminoacyl-tRNA synthetase family. IleS type 1 subfamily.</text>
</comment>